<feature type="transmembrane region" description="Helical" evidence="3">
    <location>
        <begin position="9"/>
        <end position="29"/>
    </location>
</feature>
<feature type="coiled-coil region" evidence="2">
    <location>
        <begin position="72"/>
        <end position="116"/>
    </location>
</feature>
<proteinExistence type="inferred from homology"/>
<feature type="domain" description="Rod shape-determining protein MreC beta-barrel core" evidence="4">
    <location>
        <begin position="126"/>
        <end position="279"/>
    </location>
</feature>
<organism evidence="5 6">
    <name type="scientific">Enterococcus alishanensis</name>
    <dbReference type="NCBI Taxonomy" id="1303817"/>
    <lineage>
        <taxon>Bacteria</taxon>
        <taxon>Bacillati</taxon>
        <taxon>Bacillota</taxon>
        <taxon>Bacilli</taxon>
        <taxon>Lactobacillales</taxon>
        <taxon>Enterococcaceae</taxon>
        <taxon>Enterococcus</taxon>
    </lineage>
</organism>
<dbReference type="RefSeq" id="WP_218326970.1">
    <property type="nucleotide sequence ID" value="NZ_JAHUZB010000006.1"/>
</dbReference>
<dbReference type="PANTHER" id="PTHR34138">
    <property type="entry name" value="CELL SHAPE-DETERMINING PROTEIN MREC"/>
    <property type="match status" value="1"/>
</dbReference>
<gene>
    <name evidence="5" type="primary">mreC</name>
    <name evidence="5" type="ORF">KUA55_13805</name>
</gene>
<dbReference type="PIRSF" id="PIRSF038471">
    <property type="entry name" value="MreC"/>
    <property type="match status" value="1"/>
</dbReference>
<evidence type="ECO:0000256" key="1">
    <source>
        <dbReference type="PIRNR" id="PIRNR038471"/>
    </source>
</evidence>
<evidence type="ECO:0000256" key="3">
    <source>
        <dbReference type="SAM" id="Phobius"/>
    </source>
</evidence>
<keyword evidence="3" id="KW-0472">Membrane</keyword>
<protein>
    <recommendedName>
        <fullName evidence="1">Cell shape-determining protein MreC</fullName>
    </recommendedName>
    <alternativeName>
        <fullName evidence="1">Cell shape protein MreC</fullName>
    </alternativeName>
</protein>
<reference evidence="5 6" key="1">
    <citation type="submission" date="2021-06" db="EMBL/GenBank/DDBJ databases">
        <title>Enterococcus alishanensis sp. nov., a novel lactic acid bacterium isolated from fresh coffee beans.</title>
        <authorList>
            <person name="Chen Y.-S."/>
        </authorList>
    </citation>
    <scope>NUCLEOTIDE SEQUENCE [LARGE SCALE GENOMIC DNA]</scope>
    <source>
        <strain evidence="5 6">ALS3</strain>
    </source>
</reference>
<dbReference type="Proteomes" id="UP000774130">
    <property type="component" value="Unassembled WGS sequence"/>
</dbReference>
<sequence length="286" mass="31448">MKKFNPNKNIIIILIIIIVVIATVSLTAYSRSKSSKTNVLQSGVNDIVGAVDKVISAPGRWIVEGIDTVSNLTETYTENQRLKEKIDEYEELEQRNKNQEKEISQLQDELELNETLSDYDKVTANVITRSPNSWQDNLVVDKGTTDGIEKDMAVMSQAGLVGRVVEASANSSKVELLTTDSNDVNRFPVKISTDDGDSYGVLSGYRKKKQELIADDLTETSDIKKGDIVQTSGLGGNSPANLPIGEVTEVKTTGYGLAKEIYIKPYADMFDFSVVTIIQRSVDASE</sequence>
<dbReference type="PANTHER" id="PTHR34138:SF1">
    <property type="entry name" value="CELL SHAPE-DETERMINING PROTEIN MREC"/>
    <property type="match status" value="1"/>
</dbReference>
<accession>A0ABS6TFQ3</accession>
<dbReference type="EMBL" id="JAHUZB010000006">
    <property type="protein sequence ID" value="MBV7391758.1"/>
    <property type="molecule type" value="Genomic_DNA"/>
</dbReference>
<name>A0ABS6TFQ3_9ENTE</name>
<keyword evidence="3" id="KW-0812">Transmembrane</keyword>
<dbReference type="NCBIfam" id="TIGR00219">
    <property type="entry name" value="mreC"/>
    <property type="match status" value="1"/>
</dbReference>
<dbReference type="InterPro" id="IPR055342">
    <property type="entry name" value="MreC_beta-barrel_core"/>
</dbReference>
<evidence type="ECO:0000259" key="4">
    <source>
        <dbReference type="Pfam" id="PF04085"/>
    </source>
</evidence>
<comment type="caution">
    <text evidence="5">The sequence shown here is derived from an EMBL/GenBank/DDBJ whole genome shotgun (WGS) entry which is preliminary data.</text>
</comment>
<evidence type="ECO:0000256" key="2">
    <source>
        <dbReference type="SAM" id="Coils"/>
    </source>
</evidence>
<keyword evidence="1" id="KW-0133">Cell shape</keyword>
<comment type="similarity">
    <text evidence="1">Belongs to the MreC family.</text>
</comment>
<keyword evidence="2" id="KW-0175">Coiled coil</keyword>
<keyword evidence="6" id="KW-1185">Reference proteome</keyword>
<comment type="function">
    <text evidence="1">Involved in formation and maintenance of cell shape.</text>
</comment>
<evidence type="ECO:0000313" key="6">
    <source>
        <dbReference type="Proteomes" id="UP000774130"/>
    </source>
</evidence>
<dbReference type="Pfam" id="PF04085">
    <property type="entry name" value="MreC"/>
    <property type="match status" value="1"/>
</dbReference>
<dbReference type="InterPro" id="IPR007221">
    <property type="entry name" value="MreC"/>
</dbReference>
<keyword evidence="3" id="KW-1133">Transmembrane helix</keyword>
<evidence type="ECO:0000313" key="5">
    <source>
        <dbReference type="EMBL" id="MBV7391758.1"/>
    </source>
</evidence>